<keyword evidence="2" id="KW-0732">Signal</keyword>
<gene>
    <name evidence="6" type="ORF">BOX15_Mlig027438g1</name>
    <name evidence="5" type="ORF">BOX15_Mlig027438g2</name>
</gene>
<keyword evidence="7" id="KW-1185">Reference proteome</keyword>
<keyword evidence="1" id="KW-0812">Transmembrane</keyword>
<dbReference type="PANTHER" id="PTHR15926">
    <property type="entry name" value="ALL-TRANS RETINOIC ACID-INDUCED DIFFERENTIATION FACTOR"/>
    <property type="match status" value="1"/>
</dbReference>
<dbReference type="PANTHER" id="PTHR15926:SF1">
    <property type="entry name" value="ALL-TRANS RETINOIC ACID-INDUCED DIFFERENTIATION FACTOR"/>
    <property type="match status" value="1"/>
</dbReference>
<feature type="transmembrane region" description="Helical" evidence="1">
    <location>
        <begin position="226"/>
        <end position="247"/>
    </location>
</feature>
<evidence type="ECO:0000313" key="7">
    <source>
        <dbReference type="Proteomes" id="UP000215902"/>
    </source>
</evidence>
<dbReference type="Proteomes" id="UP000215902">
    <property type="component" value="Unassembled WGS sequence"/>
</dbReference>
<keyword evidence="1" id="KW-0472">Membrane</keyword>
<reference evidence="5 7" key="1">
    <citation type="submission" date="2017-06" db="EMBL/GenBank/DDBJ databases">
        <title>A platform for efficient transgenesis in Macrostomum lignano, a flatworm model organism for stem cell research.</title>
        <authorList>
            <person name="Berezikov E."/>
        </authorList>
    </citation>
    <scope>NUCLEOTIDE SEQUENCE [LARGE SCALE GENOMIC DNA]</scope>
    <source>
        <strain evidence="5">DV1</strain>
        <tissue evidence="5">Whole organism</tissue>
    </source>
</reference>
<dbReference type="STRING" id="282301.A0A267DIE6"/>
<dbReference type="EMBL" id="NIVC01004128">
    <property type="protein sequence ID" value="PAA48507.1"/>
    <property type="molecule type" value="Genomic_DNA"/>
</dbReference>
<dbReference type="InterPro" id="IPR042350">
    <property type="entry name" value="ATRAID"/>
</dbReference>
<dbReference type="OrthoDB" id="9989713at2759"/>
<dbReference type="InterPro" id="IPR000742">
    <property type="entry name" value="EGF"/>
</dbReference>
<dbReference type="PROSITE" id="PS00022">
    <property type="entry name" value="EGF_1"/>
    <property type="match status" value="1"/>
</dbReference>
<dbReference type="PROSITE" id="PS01186">
    <property type="entry name" value="EGF_2"/>
    <property type="match status" value="1"/>
</dbReference>
<name>A0A267DIE6_9PLAT</name>
<evidence type="ECO:0000313" key="5">
    <source>
        <dbReference type="EMBL" id="PAA48507.1"/>
    </source>
</evidence>
<evidence type="ECO:0000256" key="2">
    <source>
        <dbReference type="SAM" id="SignalP"/>
    </source>
</evidence>
<evidence type="ECO:0000259" key="3">
    <source>
        <dbReference type="PROSITE" id="PS00022"/>
    </source>
</evidence>
<evidence type="ECO:0000313" key="6">
    <source>
        <dbReference type="EMBL" id="PAA90924.1"/>
    </source>
</evidence>
<organism evidence="5 7">
    <name type="scientific">Macrostomum lignano</name>
    <dbReference type="NCBI Taxonomy" id="282301"/>
    <lineage>
        <taxon>Eukaryota</taxon>
        <taxon>Metazoa</taxon>
        <taxon>Spiralia</taxon>
        <taxon>Lophotrochozoa</taxon>
        <taxon>Platyhelminthes</taxon>
        <taxon>Rhabditophora</taxon>
        <taxon>Macrostomorpha</taxon>
        <taxon>Macrostomida</taxon>
        <taxon>Macrostomidae</taxon>
        <taxon>Macrostomum</taxon>
    </lineage>
</organism>
<dbReference type="AlphaFoldDB" id="A0A267DIE6"/>
<evidence type="ECO:0000256" key="1">
    <source>
        <dbReference type="SAM" id="Phobius"/>
    </source>
</evidence>
<accession>A0A267DIE6</accession>
<comment type="caution">
    <text evidence="5">The sequence shown here is derived from an EMBL/GenBank/DDBJ whole genome shotgun (WGS) entry which is preliminary data.</text>
</comment>
<proteinExistence type="predicted"/>
<feature type="signal peptide" evidence="2">
    <location>
        <begin position="1"/>
        <end position="31"/>
    </location>
</feature>
<sequence length="270" mass="29395">IQHKMLAKTSRPNHFWSWTMLIFSCILCTRASSICSKFSLVIHNGHCANLSSTLPYFVNFCSSHNGTMDERCCLNADSLVGLDLSSCNLQNFTSATISGQNSNLTVNIVLLALAPNNPKLKLPSPEAFIGQINLQQLLMPKLIGCPTGWSEQTTSIAFDNDFDAMNNDTEEFIRCLSPPNPCLSDDACPVNTSSQCTLTGPGLFACPCQSGWTGYKCLRSSQPFPYPIFGIGWAGSALAACLIGWLLERRGIVKVNSARMVATVQDDHSD</sequence>
<feature type="non-terminal residue" evidence="5">
    <location>
        <position position="1"/>
    </location>
</feature>
<keyword evidence="1" id="KW-1133">Transmembrane helix</keyword>
<feature type="chain" id="PRO_5011915935" description="EGF-like domain-containing protein" evidence="2">
    <location>
        <begin position="32"/>
        <end position="270"/>
    </location>
</feature>
<protein>
    <recommendedName>
        <fullName evidence="3 4">EGF-like domain-containing protein</fullName>
    </recommendedName>
</protein>
<feature type="domain" description="EGF-like" evidence="3 4">
    <location>
        <begin position="206"/>
        <end position="217"/>
    </location>
</feature>
<dbReference type="EMBL" id="NIVC01000100">
    <property type="protein sequence ID" value="PAA90924.1"/>
    <property type="molecule type" value="Genomic_DNA"/>
</dbReference>
<evidence type="ECO:0000259" key="4">
    <source>
        <dbReference type="PROSITE" id="PS01186"/>
    </source>
</evidence>